<proteinExistence type="predicted"/>
<dbReference type="Proteomes" id="UP000534783">
    <property type="component" value="Unassembled WGS sequence"/>
</dbReference>
<evidence type="ECO:0008006" key="3">
    <source>
        <dbReference type="Google" id="ProtNLM"/>
    </source>
</evidence>
<gene>
    <name evidence="1" type="ORF">MNODULE_05270</name>
</gene>
<dbReference type="AlphaFoldDB" id="A0A7X6DMV9"/>
<name>A0A7X6DMV9_9BACT</name>
<organism evidence="1 2">
    <name type="scientific">Candidatus Manganitrophus noduliformans</name>
    <dbReference type="NCBI Taxonomy" id="2606439"/>
    <lineage>
        <taxon>Bacteria</taxon>
        <taxon>Pseudomonadati</taxon>
        <taxon>Nitrospirota</taxon>
        <taxon>Nitrospiria</taxon>
        <taxon>Candidatus Troglogloeales</taxon>
        <taxon>Candidatus Manganitrophaceae</taxon>
        <taxon>Candidatus Manganitrophus</taxon>
    </lineage>
</organism>
<comment type="caution">
    <text evidence="1">The sequence shown here is derived from an EMBL/GenBank/DDBJ whole genome shotgun (WGS) entry which is preliminary data.</text>
</comment>
<evidence type="ECO:0000313" key="1">
    <source>
        <dbReference type="EMBL" id="NKE70152.1"/>
    </source>
</evidence>
<keyword evidence="2" id="KW-1185">Reference proteome</keyword>
<accession>A0A7X6DMV9</accession>
<reference evidence="1 2" key="1">
    <citation type="journal article" date="2020" name="Nature">
        <title>Bacterial chemolithoautotrophy via manganese oxidation.</title>
        <authorList>
            <person name="Yu H."/>
            <person name="Leadbetter J.R."/>
        </authorList>
    </citation>
    <scope>NUCLEOTIDE SEQUENCE [LARGE SCALE GENOMIC DNA]</scope>
    <source>
        <strain evidence="1 2">Mn-1</strain>
    </source>
</reference>
<protein>
    <recommendedName>
        <fullName evidence="3">Replication initiator protein A</fullName>
    </recommendedName>
</protein>
<dbReference type="EMBL" id="VTOW01000001">
    <property type="protein sequence ID" value="NKE70152.1"/>
    <property type="molecule type" value="Genomic_DNA"/>
</dbReference>
<sequence>MGGNGKSLGAPLIPGLIDNQDLLPVEMNIAKFSSFIFTPSHARNDVLARVKTWVIDINGKKALAKILVEPVDRQILNTFDYRTYLTLQKLWWERPRDPAEGWTAIRLRELARIMKLGWGKKQLLLLKRSLRSLRKVPITWQYSFFDKDAGRHHLFEEPINLLSKLRIYESRNLRSRSDGYEGVSYFRFNEQIEKNLLRQHTKPILVDVVMEIRGEIALTLYAFLDVVMADKFAWQRRAGRLLEEDLSVRGKYVWPSERLRLIRRAIEELEGKPISTGLLQLAMVKTKDDKDYKLIVRKRPTRSLPIEGADPKQLDLVEQILEFTNDRHSRPYYEKMVRCLPETLVYCALSETKDAEYHGQIRTSRARFFTTVLKRLARERGRPPNGDSVFSQ</sequence>
<dbReference type="RefSeq" id="WP_238339220.1">
    <property type="nucleotide sequence ID" value="NZ_VTOW01000001.1"/>
</dbReference>
<evidence type="ECO:0000313" key="2">
    <source>
        <dbReference type="Proteomes" id="UP000534783"/>
    </source>
</evidence>